<dbReference type="CDD" id="cd04197">
    <property type="entry name" value="eIF-2B_epsilon_N"/>
    <property type="match status" value="1"/>
</dbReference>
<dbReference type="InParanoid" id="A0A151GCK6"/>
<feature type="domain" description="W2" evidence="9">
    <location>
        <begin position="585"/>
        <end position="768"/>
    </location>
</feature>
<dbReference type="CDD" id="cd05787">
    <property type="entry name" value="LbH_eIF2B_epsilon"/>
    <property type="match status" value="1"/>
</dbReference>
<dbReference type="Pfam" id="PF02020">
    <property type="entry name" value="W2"/>
    <property type="match status" value="1"/>
</dbReference>
<feature type="region of interest" description="Disordered" evidence="8">
    <location>
        <begin position="41"/>
        <end position="69"/>
    </location>
</feature>
<dbReference type="Gene3D" id="3.90.550.10">
    <property type="entry name" value="Spore Coat Polysaccharide Biosynthesis Protein SpsA, Chain A"/>
    <property type="match status" value="1"/>
</dbReference>
<dbReference type="RefSeq" id="XP_040654127.1">
    <property type="nucleotide sequence ID" value="XM_040804023.1"/>
</dbReference>
<evidence type="ECO:0000256" key="8">
    <source>
        <dbReference type="SAM" id="MobiDB-lite"/>
    </source>
</evidence>
<dbReference type="GO" id="GO:0003743">
    <property type="term" value="F:translation initiation factor activity"/>
    <property type="evidence" value="ECO:0007669"/>
    <property type="project" value="EnsemblFungi"/>
</dbReference>
<evidence type="ECO:0000256" key="2">
    <source>
        <dbReference type="ARBA" id="ARBA00007878"/>
    </source>
</evidence>
<evidence type="ECO:0000313" key="10">
    <source>
        <dbReference type="EMBL" id="KYK54775.1"/>
    </source>
</evidence>
<dbReference type="Gene3D" id="2.160.10.10">
    <property type="entry name" value="Hexapeptide repeat proteins"/>
    <property type="match status" value="2"/>
</dbReference>
<evidence type="ECO:0000259" key="9">
    <source>
        <dbReference type="PROSITE" id="PS51363"/>
    </source>
</evidence>
<gene>
    <name evidence="10" type="ORF">DCS_06735</name>
</gene>
<dbReference type="GO" id="GO:0005829">
    <property type="term" value="C:cytosol"/>
    <property type="evidence" value="ECO:0007669"/>
    <property type="project" value="UniProtKB-SubCell"/>
</dbReference>
<dbReference type="InterPro" id="IPR003307">
    <property type="entry name" value="W2_domain"/>
</dbReference>
<evidence type="ECO:0000256" key="1">
    <source>
        <dbReference type="ARBA" id="ARBA00004514"/>
    </source>
</evidence>
<evidence type="ECO:0000313" key="11">
    <source>
        <dbReference type="Proteomes" id="UP000076580"/>
    </source>
</evidence>
<dbReference type="CDD" id="cd11558">
    <property type="entry name" value="W2_eIF2B_epsilon"/>
    <property type="match status" value="1"/>
</dbReference>
<dbReference type="SMART" id="SM00515">
    <property type="entry name" value="eIF5C"/>
    <property type="match status" value="1"/>
</dbReference>
<sequence length="774" mass="83733">MGHAVLGTPQHQRLTPSPLDAILDLALPLCRREADHSPCSPFPANAMSHKGKSSASSSKGKKSAKSGGESKTEDVLQAVVLADSFQDRFKPFTVGRPRCLLPLANTPLIEYTLEFLAMNGVNEVYIYCGAHTDQVEDYVGGSRWSTSSPSSPFSVLQFIRVSDARSAGDVLRDMDKRSLLGGDFVLVHGDLVSNMMLDGALAAHRRRREASAANIMTTVLRSGGRERHRTKTSGITPIFVVDTQSRRLLHYDEMNPLQSDRYLALDPAIADELSTDFEVRSDLIDAQVDICTPEVLALWSESFDYELPRRNFLHGVLKDWELNGKMIYAEILADGYAARASNLQMYNAISRDVLGRWTFPFIPENNLVPSQSYQRHAHGLVMESNVAHAPDAHLTNSVIGRDTTVGSGSRVSNSVIGKGCRIGANVVVEDSFVWDHTTVEDGSCISFSILADSVTVGKNCSMPAGSLVGPNVRIGDNVALEKSVVLSTENHAREPVRGDAGLLGPETNAAPFVDPDDDELDDEDPARLQKSLLYSLAHLNLSASSISTLATDAFSDDEGDGHFLSADAGMSSRSRLSSFASDDSAGRVSFHADAVHGLLDALRAESGDFDSAKLEFMGLRLANDASDAMMRKAVATAFARRAAELLTAEHGSLEPSKAAESALTARKGALKFIDEVGVGGGEAEQVEFVLALQRALQHAKGPEQARTGTLLAALLQQLYARDVLEEDGILGWWEDGRAGDGDGMAALKDKCRVLVEWLENAEEEDDEDDESDDE</sequence>
<dbReference type="InterPro" id="IPR056764">
    <property type="entry name" value="LbH_EIF2B3/5"/>
</dbReference>
<comment type="subcellular location">
    <subcellularLocation>
        <location evidence="1">Cytoplasm</location>
        <location evidence="1">Cytosol</location>
    </subcellularLocation>
</comment>
<dbReference type="SUPFAM" id="SSF53448">
    <property type="entry name" value="Nucleotide-diphospho-sugar transferases"/>
    <property type="match status" value="1"/>
</dbReference>
<dbReference type="InterPro" id="IPR035543">
    <property type="entry name" value="eIF-2B_epsilon_N"/>
</dbReference>
<keyword evidence="4" id="KW-0648">Protein biosynthesis</keyword>
<evidence type="ECO:0000256" key="3">
    <source>
        <dbReference type="ARBA" id="ARBA00022490"/>
    </source>
</evidence>
<name>A0A151GCK6_DRECN</name>
<keyword evidence="11" id="KW-1185">Reference proteome</keyword>
<dbReference type="FunFam" id="3.90.550.10:FF:000066">
    <property type="entry name" value="Translation initiation factor eIF-2B subunit epsilon"/>
    <property type="match status" value="1"/>
</dbReference>
<dbReference type="InterPro" id="IPR051956">
    <property type="entry name" value="eIF2B_epsilon"/>
</dbReference>
<proteinExistence type="inferred from homology"/>
<dbReference type="Proteomes" id="UP000076580">
    <property type="component" value="Chromosome 03"/>
</dbReference>
<dbReference type="GO" id="GO:0002183">
    <property type="term" value="P:cytoplasmic translational initiation"/>
    <property type="evidence" value="ECO:0007669"/>
    <property type="project" value="EnsemblFungi"/>
</dbReference>
<dbReference type="STRING" id="98403.A0A151GCK6"/>
<dbReference type="FunCoup" id="A0A151GCK6">
    <property type="interactions" value="1089"/>
</dbReference>
<evidence type="ECO:0000256" key="5">
    <source>
        <dbReference type="ARBA" id="ARBA00044144"/>
    </source>
</evidence>
<dbReference type="GO" id="GO:0031369">
    <property type="term" value="F:translation initiation factor binding"/>
    <property type="evidence" value="ECO:0007669"/>
    <property type="project" value="InterPro"/>
</dbReference>
<organism evidence="10 11">
    <name type="scientific">Drechmeria coniospora</name>
    <name type="common">Nematophagous fungus</name>
    <name type="synonym">Meria coniospora</name>
    <dbReference type="NCBI Taxonomy" id="98403"/>
    <lineage>
        <taxon>Eukaryota</taxon>
        <taxon>Fungi</taxon>
        <taxon>Dikarya</taxon>
        <taxon>Ascomycota</taxon>
        <taxon>Pezizomycotina</taxon>
        <taxon>Sordariomycetes</taxon>
        <taxon>Hypocreomycetidae</taxon>
        <taxon>Hypocreales</taxon>
        <taxon>Ophiocordycipitaceae</taxon>
        <taxon>Drechmeria</taxon>
    </lineage>
</organism>
<feature type="compositionally biased region" description="Acidic residues" evidence="8">
    <location>
        <begin position="514"/>
        <end position="523"/>
    </location>
</feature>
<dbReference type="GeneID" id="63719378"/>
<dbReference type="SUPFAM" id="SSF48371">
    <property type="entry name" value="ARM repeat"/>
    <property type="match status" value="1"/>
</dbReference>
<dbReference type="InterPro" id="IPR044123">
    <property type="entry name" value="W2_eIF2B_epsilon"/>
</dbReference>
<dbReference type="EMBL" id="LAYC01000003">
    <property type="protein sequence ID" value="KYK54775.1"/>
    <property type="molecule type" value="Genomic_DNA"/>
</dbReference>
<dbReference type="AlphaFoldDB" id="A0A151GCK6"/>
<evidence type="ECO:0000256" key="6">
    <source>
        <dbReference type="ARBA" id="ARBA00044345"/>
    </source>
</evidence>
<dbReference type="GO" id="GO:0005085">
    <property type="term" value="F:guanyl-nucleotide exchange factor activity"/>
    <property type="evidence" value="ECO:0007669"/>
    <property type="project" value="EnsemblFungi"/>
</dbReference>
<evidence type="ECO:0000256" key="7">
    <source>
        <dbReference type="ARBA" id="ARBA00046432"/>
    </source>
</evidence>
<evidence type="ECO:0000256" key="4">
    <source>
        <dbReference type="ARBA" id="ARBA00022540"/>
    </source>
</evidence>
<dbReference type="InterPro" id="IPR016024">
    <property type="entry name" value="ARM-type_fold"/>
</dbReference>
<comment type="caution">
    <text evidence="10">The sequence shown here is derived from an EMBL/GenBank/DDBJ whole genome shotgun (WGS) entry which is preliminary data.</text>
</comment>
<dbReference type="Gene3D" id="1.25.40.180">
    <property type="match status" value="1"/>
</dbReference>
<dbReference type="GO" id="GO:0005851">
    <property type="term" value="C:eukaryotic translation initiation factor 2B complex"/>
    <property type="evidence" value="ECO:0007669"/>
    <property type="project" value="EnsemblFungi"/>
</dbReference>
<feature type="region of interest" description="Disordered" evidence="8">
    <location>
        <begin position="495"/>
        <end position="523"/>
    </location>
</feature>
<comment type="subunit">
    <text evidence="7">Component of the translation initiation factor 2B (eIF2B) complex which is a heterodecamer of two sets of five different subunits: alpha, beta, gamma, delta and epsilon. Subunits alpha, beta and delta comprise a regulatory subcomplex and subunits epsilon and gamma comprise a catalytic subcomplex. Within the complex, the hexameric regulatory complex resides at the center, with the two heterodimeric catalytic subcomplexes bound on opposite sides.</text>
</comment>
<comment type="similarity">
    <text evidence="2">Belongs to the eIF-2B gamma/epsilon subunits family.</text>
</comment>
<dbReference type="PANTHER" id="PTHR45887">
    <property type="entry name" value="TRANSLATION INITIATION FACTOR EIF-2B SUBUNIT EPSILON"/>
    <property type="match status" value="1"/>
</dbReference>
<protein>
    <recommendedName>
        <fullName evidence="5">Translation initiation factor eIF2B subunit epsilon</fullName>
    </recommendedName>
    <alternativeName>
        <fullName evidence="6">eIF2B GDP-GTP exchange factor subunit epsilon</fullName>
    </alternativeName>
</protein>
<accession>A0A151GCK6</accession>
<dbReference type="PROSITE" id="PS51363">
    <property type="entry name" value="W2"/>
    <property type="match status" value="1"/>
</dbReference>
<keyword evidence="4" id="KW-0396">Initiation factor</keyword>
<keyword evidence="3" id="KW-0963">Cytoplasm</keyword>
<dbReference type="InterPro" id="IPR029044">
    <property type="entry name" value="Nucleotide-diphossugar_trans"/>
</dbReference>
<reference evidence="10 11" key="1">
    <citation type="journal article" date="2016" name="Sci. Rep.">
        <title>Insights into Adaptations to a Near-Obligate Nematode Endoparasitic Lifestyle from the Finished Genome of Drechmeria coniospora.</title>
        <authorList>
            <person name="Zhang L."/>
            <person name="Zhou Z."/>
            <person name="Guo Q."/>
            <person name="Fokkens L."/>
            <person name="Miskei M."/>
            <person name="Pocsi I."/>
            <person name="Zhang W."/>
            <person name="Chen M."/>
            <person name="Wang L."/>
            <person name="Sun Y."/>
            <person name="Donzelli B.G."/>
            <person name="Gibson D.M."/>
            <person name="Nelson D.R."/>
            <person name="Luo J.G."/>
            <person name="Rep M."/>
            <person name="Liu H."/>
            <person name="Yang S."/>
            <person name="Wang J."/>
            <person name="Krasnoff S.B."/>
            <person name="Xu Y."/>
            <person name="Molnar I."/>
            <person name="Lin M."/>
        </authorList>
    </citation>
    <scope>NUCLEOTIDE SEQUENCE [LARGE SCALE GENOMIC DNA]</scope>
    <source>
        <strain evidence="10 11">ARSEF 6962</strain>
    </source>
</reference>
<dbReference type="Pfam" id="PF25084">
    <property type="entry name" value="LbH_EIF2B"/>
    <property type="match status" value="1"/>
</dbReference>
<dbReference type="PANTHER" id="PTHR45887:SF1">
    <property type="entry name" value="TRANSLATION INITIATION FACTOR EIF-2B SUBUNIT EPSILON"/>
    <property type="match status" value="1"/>
</dbReference>